<proteinExistence type="predicted"/>
<feature type="compositionally biased region" description="Acidic residues" evidence="1">
    <location>
        <begin position="1"/>
        <end position="10"/>
    </location>
</feature>
<evidence type="ECO:0000256" key="1">
    <source>
        <dbReference type="SAM" id="MobiDB-lite"/>
    </source>
</evidence>
<gene>
    <name evidence="2" type="ORF">HAX54_003658</name>
</gene>
<reference evidence="2 3" key="1">
    <citation type="journal article" date="2021" name="BMC Genomics">
        <title>Datura genome reveals duplications of psychoactive alkaloid biosynthetic genes and high mutation rate following tissue culture.</title>
        <authorList>
            <person name="Rajewski A."/>
            <person name="Carter-House D."/>
            <person name="Stajich J."/>
            <person name="Litt A."/>
        </authorList>
    </citation>
    <scope>NUCLEOTIDE SEQUENCE [LARGE SCALE GENOMIC DNA]</scope>
    <source>
        <strain evidence="2">AR-01</strain>
    </source>
</reference>
<feature type="region of interest" description="Disordered" evidence="1">
    <location>
        <begin position="1"/>
        <end position="68"/>
    </location>
</feature>
<name>A0ABS8WUR2_DATST</name>
<accession>A0ABS8WUR2</accession>
<evidence type="ECO:0000313" key="3">
    <source>
        <dbReference type="Proteomes" id="UP000823775"/>
    </source>
</evidence>
<comment type="caution">
    <text evidence="2">The sequence shown here is derived from an EMBL/GenBank/DDBJ whole genome shotgun (WGS) entry which is preliminary data.</text>
</comment>
<keyword evidence="3" id="KW-1185">Reference proteome</keyword>
<dbReference type="EMBL" id="JACEIK010011670">
    <property type="protein sequence ID" value="MCE3215825.1"/>
    <property type="molecule type" value="Genomic_DNA"/>
</dbReference>
<feature type="compositionally biased region" description="Basic and acidic residues" evidence="1">
    <location>
        <begin position="30"/>
        <end position="40"/>
    </location>
</feature>
<sequence>VDWMQGEEDQGMIGAKPAERRHKSARRHPSAGDEQNKGRVESMFGEPIGKSPLPIREPLESHGDTPDMFGESPVETWVRSRGCLYPAYCFMMVAHRCFADHYLCFVDVPP</sequence>
<organism evidence="2 3">
    <name type="scientific">Datura stramonium</name>
    <name type="common">Jimsonweed</name>
    <name type="synonym">Common thornapple</name>
    <dbReference type="NCBI Taxonomy" id="4076"/>
    <lineage>
        <taxon>Eukaryota</taxon>
        <taxon>Viridiplantae</taxon>
        <taxon>Streptophyta</taxon>
        <taxon>Embryophyta</taxon>
        <taxon>Tracheophyta</taxon>
        <taxon>Spermatophyta</taxon>
        <taxon>Magnoliopsida</taxon>
        <taxon>eudicotyledons</taxon>
        <taxon>Gunneridae</taxon>
        <taxon>Pentapetalae</taxon>
        <taxon>asterids</taxon>
        <taxon>lamiids</taxon>
        <taxon>Solanales</taxon>
        <taxon>Solanaceae</taxon>
        <taxon>Solanoideae</taxon>
        <taxon>Datureae</taxon>
        <taxon>Datura</taxon>
    </lineage>
</organism>
<feature type="compositionally biased region" description="Basic residues" evidence="1">
    <location>
        <begin position="19"/>
        <end position="29"/>
    </location>
</feature>
<protein>
    <submittedName>
        <fullName evidence="2">Uncharacterized protein</fullName>
    </submittedName>
</protein>
<evidence type="ECO:0000313" key="2">
    <source>
        <dbReference type="EMBL" id="MCE3215825.1"/>
    </source>
</evidence>
<feature type="non-terminal residue" evidence="2">
    <location>
        <position position="110"/>
    </location>
</feature>
<dbReference type="Proteomes" id="UP000823775">
    <property type="component" value="Unassembled WGS sequence"/>
</dbReference>
<feature type="non-terminal residue" evidence="2">
    <location>
        <position position="1"/>
    </location>
</feature>